<dbReference type="GO" id="GO:0004497">
    <property type="term" value="F:monooxygenase activity"/>
    <property type="evidence" value="ECO:0007669"/>
    <property type="project" value="UniProtKB-KW"/>
</dbReference>
<dbReference type="InterPro" id="IPR002401">
    <property type="entry name" value="Cyt_P450_E_grp-I"/>
</dbReference>
<feature type="binding site" description="axial binding residue" evidence="9">
    <location>
        <position position="144"/>
    </location>
    <ligand>
        <name>heme</name>
        <dbReference type="ChEBI" id="CHEBI:30413"/>
    </ligand>
    <ligandPart>
        <name>Fe</name>
        <dbReference type="ChEBI" id="CHEBI:18248"/>
    </ligandPart>
</feature>
<proteinExistence type="inferred from homology"/>
<evidence type="ECO:0000313" key="10">
    <source>
        <dbReference type="EMBL" id="KAF5337975.1"/>
    </source>
</evidence>
<evidence type="ECO:0000256" key="1">
    <source>
        <dbReference type="ARBA" id="ARBA00001971"/>
    </source>
</evidence>
<keyword evidence="11" id="KW-1185">Reference proteome</keyword>
<dbReference type="InterPro" id="IPR001128">
    <property type="entry name" value="Cyt_P450"/>
</dbReference>
<evidence type="ECO:0008006" key="12">
    <source>
        <dbReference type="Google" id="ProtNLM"/>
    </source>
</evidence>
<dbReference type="OrthoDB" id="2789670at2759"/>
<evidence type="ECO:0000256" key="9">
    <source>
        <dbReference type="PIRSR" id="PIRSR602401-1"/>
    </source>
</evidence>
<dbReference type="GO" id="GO:0005506">
    <property type="term" value="F:iron ion binding"/>
    <property type="evidence" value="ECO:0007669"/>
    <property type="project" value="InterPro"/>
</dbReference>
<gene>
    <name evidence="10" type="ORF">D9758_014327</name>
</gene>
<dbReference type="EMBL" id="JAACJM010000202">
    <property type="protein sequence ID" value="KAF5337975.1"/>
    <property type="molecule type" value="Genomic_DNA"/>
</dbReference>
<dbReference type="SUPFAM" id="SSF48264">
    <property type="entry name" value="Cytochrome P450"/>
    <property type="match status" value="1"/>
</dbReference>
<evidence type="ECO:0000256" key="6">
    <source>
        <dbReference type="ARBA" id="ARBA00023002"/>
    </source>
</evidence>
<dbReference type="PANTHER" id="PTHR46300">
    <property type="entry name" value="P450, PUTATIVE (EUROFUNG)-RELATED-RELATED"/>
    <property type="match status" value="1"/>
</dbReference>
<dbReference type="InterPro" id="IPR050364">
    <property type="entry name" value="Cytochrome_P450_fung"/>
</dbReference>
<evidence type="ECO:0000256" key="8">
    <source>
        <dbReference type="ARBA" id="ARBA00023033"/>
    </source>
</evidence>
<sequence length="177" mass="19751">MRNVCGNAYLSGADTVESKKQHKKYIHSLHKQPQTLRPFYALQNFALAMALHRDVQKKSQKELDEVLGGQCLPTFSDSDQKLSIPLGNHDLYEGYEIPKGSVMVPNVYALLHDTEIFIPERFMKGNGPQFPDVDMAFGFGRQVCPGKLLARDTLWIIAAHMLAAYDILGAVDMGGIE</sequence>
<organism evidence="10 11">
    <name type="scientific">Tetrapyrgos nigripes</name>
    <dbReference type="NCBI Taxonomy" id="182062"/>
    <lineage>
        <taxon>Eukaryota</taxon>
        <taxon>Fungi</taxon>
        <taxon>Dikarya</taxon>
        <taxon>Basidiomycota</taxon>
        <taxon>Agaricomycotina</taxon>
        <taxon>Agaricomycetes</taxon>
        <taxon>Agaricomycetidae</taxon>
        <taxon>Agaricales</taxon>
        <taxon>Marasmiineae</taxon>
        <taxon>Marasmiaceae</taxon>
        <taxon>Tetrapyrgos</taxon>
    </lineage>
</organism>
<keyword evidence="4 9" id="KW-0349">Heme</keyword>
<dbReference type="Proteomes" id="UP000559256">
    <property type="component" value="Unassembled WGS sequence"/>
</dbReference>
<dbReference type="InterPro" id="IPR036396">
    <property type="entry name" value="Cyt_P450_sf"/>
</dbReference>
<name>A0A8H5FI20_9AGAR</name>
<comment type="similarity">
    <text evidence="3">Belongs to the cytochrome P450 family.</text>
</comment>
<dbReference type="PRINTS" id="PR00463">
    <property type="entry name" value="EP450I"/>
</dbReference>
<evidence type="ECO:0000256" key="3">
    <source>
        <dbReference type="ARBA" id="ARBA00010617"/>
    </source>
</evidence>
<dbReference type="AlphaFoldDB" id="A0A8H5FI20"/>
<evidence type="ECO:0000313" key="11">
    <source>
        <dbReference type="Proteomes" id="UP000559256"/>
    </source>
</evidence>
<dbReference type="Pfam" id="PF00067">
    <property type="entry name" value="p450"/>
    <property type="match status" value="1"/>
</dbReference>
<evidence type="ECO:0000256" key="7">
    <source>
        <dbReference type="ARBA" id="ARBA00023004"/>
    </source>
</evidence>
<reference evidence="10 11" key="1">
    <citation type="journal article" date="2020" name="ISME J.">
        <title>Uncovering the hidden diversity of litter-decomposition mechanisms in mushroom-forming fungi.</title>
        <authorList>
            <person name="Floudas D."/>
            <person name="Bentzer J."/>
            <person name="Ahren D."/>
            <person name="Johansson T."/>
            <person name="Persson P."/>
            <person name="Tunlid A."/>
        </authorList>
    </citation>
    <scope>NUCLEOTIDE SEQUENCE [LARGE SCALE GENOMIC DNA]</scope>
    <source>
        <strain evidence="10 11">CBS 291.85</strain>
    </source>
</reference>
<comment type="caution">
    <text evidence="10">The sequence shown here is derived from an EMBL/GenBank/DDBJ whole genome shotgun (WGS) entry which is preliminary data.</text>
</comment>
<keyword evidence="5 9" id="KW-0479">Metal-binding</keyword>
<keyword evidence="6" id="KW-0560">Oxidoreductase</keyword>
<evidence type="ECO:0000256" key="5">
    <source>
        <dbReference type="ARBA" id="ARBA00022723"/>
    </source>
</evidence>
<comment type="cofactor">
    <cofactor evidence="1 9">
        <name>heme</name>
        <dbReference type="ChEBI" id="CHEBI:30413"/>
    </cofactor>
</comment>
<dbReference type="Gene3D" id="1.10.630.10">
    <property type="entry name" value="Cytochrome P450"/>
    <property type="match status" value="1"/>
</dbReference>
<dbReference type="GO" id="GO:0020037">
    <property type="term" value="F:heme binding"/>
    <property type="evidence" value="ECO:0007669"/>
    <property type="project" value="InterPro"/>
</dbReference>
<keyword evidence="7 9" id="KW-0408">Iron</keyword>
<keyword evidence="8" id="KW-0503">Monooxygenase</keyword>
<dbReference type="GO" id="GO:0016705">
    <property type="term" value="F:oxidoreductase activity, acting on paired donors, with incorporation or reduction of molecular oxygen"/>
    <property type="evidence" value="ECO:0007669"/>
    <property type="project" value="InterPro"/>
</dbReference>
<evidence type="ECO:0000256" key="2">
    <source>
        <dbReference type="ARBA" id="ARBA00005179"/>
    </source>
</evidence>
<accession>A0A8H5FI20</accession>
<protein>
    <recommendedName>
        <fullName evidence="12">Cytochrome P450</fullName>
    </recommendedName>
</protein>
<comment type="pathway">
    <text evidence="2">Secondary metabolite biosynthesis.</text>
</comment>
<evidence type="ECO:0000256" key="4">
    <source>
        <dbReference type="ARBA" id="ARBA00022617"/>
    </source>
</evidence>